<reference evidence="2 3" key="1">
    <citation type="journal article" date="2020" name="Microorganisms">
        <title>Osmotic Adaptation and Compatible Solute Biosynthesis of Phototrophic Bacteria as Revealed from Genome Analyses.</title>
        <authorList>
            <person name="Imhoff J.F."/>
            <person name="Rahn T."/>
            <person name="Kunzel S."/>
            <person name="Keller A."/>
            <person name="Neulinger S.C."/>
        </authorList>
    </citation>
    <scope>NUCLEOTIDE SEQUENCE [LARGE SCALE GENOMIC DNA]</scope>
    <source>
        <strain evidence="2 3">DSM 6210</strain>
    </source>
</reference>
<sequence>MTRGIRLKAHTHTDLGHPGLAPGTLQGGIQLADGDQTPDAESIAAETIAIAREVRQTLETVFDILSAALPPERG</sequence>
<evidence type="ECO:0000256" key="1">
    <source>
        <dbReference type="SAM" id="MobiDB-lite"/>
    </source>
</evidence>
<evidence type="ECO:0000313" key="3">
    <source>
        <dbReference type="Proteomes" id="UP000748752"/>
    </source>
</evidence>
<feature type="region of interest" description="Disordered" evidence="1">
    <location>
        <begin position="1"/>
        <end position="38"/>
    </location>
</feature>
<protein>
    <submittedName>
        <fullName evidence="2">Uncharacterized protein</fullName>
    </submittedName>
</protein>
<dbReference type="RefSeq" id="WP_200240109.1">
    <property type="nucleotide sequence ID" value="NZ_NRRV01000049.1"/>
</dbReference>
<keyword evidence="3" id="KW-1185">Reference proteome</keyword>
<dbReference type="Proteomes" id="UP000748752">
    <property type="component" value="Unassembled WGS sequence"/>
</dbReference>
<feature type="compositionally biased region" description="Basic residues" evidence="1">
    <location>
        <begin position="1"/>
        <end position="10"/>
    </location>
</feature>
<organism evidence="2 3">
    <name type="scientific">Thiohalocapsa halophila</name>
    <dbReference type="NCBI Taxonomy" id="69359"/>
    <lineage>
        <taxon>Bacteria</taxon>
        <taxon>Pseudomonadati</taxon>
        <taxon>Pseudomonadota</taxon>
        <taxon>Gammaproteobacteria</taxon>
        <taxon>Chromatiales</taxon>
        <taxon>Chromatiaceae</taxon>
        <taxon>Thiohalocapsa</taxon>
    </lineage>
</organism>
<dbReference type="EMBL" id="NRRV01000049">
    <property type="protein sequence ID" value="MBK1632503.1"/>
    <property type="molecule type" value="Genomic_DNA"/>
</dbReference>
<proteinExistence type="predicted"/>
<evidence type="ECO:0000313" key="2">
    <source>
        <dbReference type="EMBL" id="MBK1632503.1"/>
    </source>
</evidence>
<comment type="caution">
    <text evidence="2">The sequence shown here is derived from an EMBL/GenBank/DDBJ whole genome shotgun (WGS) entry which is preliminary data.</text>
</comment>
<accession>A0ABS1CLD5</accession>
<gene>
    <name evidence="2" type="ORF">CKO31_17495</name>
</gene>
<name>A0ABS1CLD5_9GAMM</name>